<evidence type="ECO:0000313" key="9">
    <source>
        <dbReference type="Proteomes" id="UP001057291"/>
    </source>
</evidence>
<keyword evidence="3" id="KW-0677">Repeat</keyword>
<dbReference type="InterPro" id="IPR011990">
    <property type="entry name" value="TPR-like_helical_dom_sf"/>
</dbReference>
<dbReference type="AlphaFoldDB" id="A0AAV4LHR7"/>
<dbReference type="Gene3D" id="1.10.260.40">
    <property type="entry name" value="lambda repressor-like DNA-binding domains"/>
    <property type="match status" value="1"/>
</dbReference>
<dbReference type="Gene3D" id="1.25.40.10">
    <property type="entry name" value="Tetratricopeptide repeat domain"/>
    <property type="match status" value="3"/>
</dbReference>
<evidence type="ECO:0000256" key="3">
    <source>
        <dbReference type="ARBA" id="ARBA00022737"/>
    </source>
</evidence>
<dbReference type="GO" id="GO:0003677">
    <property type="term" value="F:DNA binding"/>
    <property type="evidence" value="ECO:0007669"/>
    <property type="project" value="InterPro"/>
</dbReference>
<keyword evidence="9" id="KW-1185">Reference proteome</keyword>
<dbReference type="Pfam" id="PF01381">
    <property type="entry name" value="HTH_3"/>
    <property type="match status" value="1"/>
</dbReference>
<dbReference type="SMART" id="SM00028">
    <property type="entry name" value="TPR"/>
    <property type="match status" value="4"/>
</dbReference>
<dbReference type="Pfam" id="PF13424">
    <property type="entry name" value="TPR_12"/>
    <property type="match status" value="1"/>
</dbReference>
<gene>
    <name evidence="8" type="ORF">DNHGIG_28740</name>
</gene>
<dbReference type="PANTHER" id="PTHR46630:SF1">
    <property type="entry name" value="TETRATRICOPEPTIDE REPEAT PROTEIN 29"/>
    <property type="match status" value="1"/>
</dbReference>
<dbReference type="InterPro" id="IPR010982">
    <property type="entry name" value="Lambda_DNA-bd_dom_sf"/>
</dbReference>
<comment type="subcellular location">
    <subcellularLocation>
        <location evidence="1">Cytoplasm</location>
    </subcellularLocation>
</comment>
<evidence type="ECO:0000256" key="2">
    <source>
        <dbReference type="ARBA" id="ARBA00022490"/>
    </source>
</evidence>
<comment type="similarity">
    <text evidence="5">Belongs to the Rap family.</text>
</comment>
<dbReference type="SMART" id="SM00530">
    <property type="entry name" value="HTH_XRE"/>
    <property type="match status" value="1"/>
</dbReference>
<dbReference type="CDD" id="cd00093">
    <property type="entry name" value="HTH_XRE"/>
    <property type="match status" value="1"/>
</dbReference>
<dbReference type="GO" id="GO:0005737">
    <property type="term" value="C:cytoplasm"/>
    <property type="evidence" value="ECO:0007669"/>
    <property type="project" value="UniProtKB-SubCell"/>
</dbReference>
<evidence type="ECO:0000256" key="6">
    <source>
        <dbReference type="SAM" id="Coils"/>
    </source>
</evidence>
<protein>
    <recommendedName>
        <fullName evidence="7">HTH cro/C1-type domain-containing protein</fullName>
    </recommendedName>
</protein>
<reference evidence="8" key="1">
    <citation type="journal article" date="2023" name="Int. J. Syst. Evol. Microbiol.">
        <title>Collibacillus ludicampi gen. nov., sp. nov., a new soil bacterium of the family Alicyclobacillaceae.</title>
        <authorList>
            <person name="Jojima T."/>
            <person name="Ioku Y."/>
            <person name="Fukuta Y."/>
            <person name="Shirasaka N."/>
            <person name="Matsumura Y."/>
            <person name="Mori M."/>
        </authorList>
    </citation>
    <scope>NUCLEOTIDE SEQUENCE</scope>
    <source>
        <strain evidence="8">TP075</strain>
    </source>
</reference>
<accession>A0AAV4LHR7</accession>
<evidence type="ECO:0000256" key="1">
    <source>
        <dbReference type="ARBA" id="ARBA00004496"/>
    </source>
</evidence>
<dbReference type="InterPro" id="IPR051476">
    <property type="entry name" value="Bac_ResReg_Asp_Phosphatase"/>
</dbReference>
<proteinExistence type="inferred from homology"/>
<feature type="coiled-coil region" evidence="6">
    <location>
        <begin position="245"/>
        <end position="302"/>
    </location>
</feature>
<evidence type="ECO:0000259" key="7">
    <source>
        <dbReference type="PROSITE" id="PS50943"/>
    </source>
</evidence>
<dbReference type="InterPro" id="IPR001387">
    <property type="entry name" value="Cro/C1-type_HTH"/>
</dbReference>
<dbReference type="InterPro" id="IPR019734">
    <property type="entry name" value="TPR_rpt"/>
</dbReference>
<organism evidence="8 9">
    <name type="scientific">Collibacillus ludicampi</name>
    <dbReference type="NCBI Taxonomy" id="2771369"/>
    <lineage>
        <taxon>Bacteria</taxon>
        <taxon>Bacillati</taxon>
        <taxon>Bacillota</taxon>
        <taxon>Bacilli</taxon>
        <taxon>Bacillales</taxon>
        <taxon>Alicyclobacillaceae</taxon>
        <taxon>Collibacillus</taxon>
    </lineage>
</organism>
<dbReference type="SUPFAM" id="SSF47413">
    <property type="entry name" value="lambda repressor-like DNA-binding domains"/>
    <property type="match status" value="1"/>
</dbReference>
<comment type="caution">
    <text evidence="8">The sequence shown here is derived from an EMBL/GenBank/DDBJ whole genome shotgun (WGS) entry which is preliminary data.</text>
</comment>
<dbReference type="SUPFAM" id="SSF48452">
    <property type="entry name" value="TPR-like"/>
    <property type="match status" value="2"/>
</dbReference>
<evidence type="ECO:0000256" key="4">
    <source>
        <dbReference type="ARBA" id="ARBA00022803"/>
    </source>
</evidence>
<feature type="domain" description="HTH cro/C1-type" evidence="7">
    <location>
        <begin position="9"/>
        <end position="62"/>
    </location>
</feature>
<dbReference type="RefSeq" id="WP_282200318.1">
    <property type="nucleotide sequence ID" value="NZ_BOQE01000001.1"/>
</dbReference>
<dbReference type="Proteomes" id="UP001057291">
    <property type="component" value="Unassembled WGS sequence"/>
</dbReference>
<evidence type="ECO:0000313" key="8">
    <source>
        <dbReference type="EMBL" id="GIM47325.1"/>
    </source>
</evidence>
<dbReference type="EMBL" id="BOQE01000001">
    <property type="protein sequence ID" value="GIM47325.1"/>
    <property type="molecule type" value="Genomic_DNA"/>
</dbReference>
<keyword evidence="6" id="KW-0175">Coiled coil</keyword>
<name>A0AAV4LHR7_9BACL</name>
<dbReference type="PANTHER" id="PTHR46630">
    <property type="entry name" value="TETRATRICOPEPTIDE REPEAT PROTEIN 29"/>
    <property type="match status" value="1"/>
</dbReference>
<dbReference type="PROSITE" id="PS50943">
    <property type="entry name" value="HTH_CROC1"/>
    <property type="match status" value="1"/>
</dbReference>
<sequence length="425" mass="49044">MGITLGELVREKRLEKGFSQTELGRGIVTPSMISQIELGRVQPSYGVLQALAERLESPIEMFLELLKESTEWKSRLTFALWLKDSHNYSQAIPILEELIGDPECSRDDVIWHLIQCYMEEKQYEKAELILESQLIEYREKKNKKRYIQTLESIAQIKMSNHEYEVARTYLKQALKSLGPSDSLREGKILFKMAQCCAHLGMHEEAIQHYQTAYQLMADRCKSTELADLCYEMAVSYRNMFVFEKAEAYTVKAIELYQEMQREEERIRSVLHYGLLLAEWGRLEEAREKVESCVEEARTIQLQTLEIKATRILAEIALQKGNDHEAQSFAQSVLRNAEEAVIEQGHAHYILGKLAQKSERWMEAMEHLQKAAHLFSTCKSVHRFIQAASSWAECSKRTGDMVSAVEILTNMHETASQILKDRGIIL</sequence>
<keyword evidence="2" id="KW-0963">Cytoplasm</keyword>
<keyword evidence="4" id="KW-0802">TPR repeat</keyword>
<dbReference type="Pfam" id="PF14559">
    <property type="entry name" value="TPR_19"/>
    <property type="match status" value="1"/>
</dbReference>
<evidence type="ECO:0000256" key="5">
    <source>
        <dbReference type="ARBA" id="ARBA00038253"/>
    </source>
</evidence>